<dbReference type="AlphaFoldDB" id="A0A1I6VEX3"/>
<evidence type="ECO:0000313" key="2">
    <source>
        <dbReference type="Proteomes" id="UP000198873"/>
    </source>
</evidence>
<organism evidence="1 2">
    <name type="scientific">Streptomyces harbinensis</name>
    <dbReference type="NCBI Taxonomy" id="1176198"/>
    <lineage>
        <taxon>Bacteria</taxon>
        <taxon>Bacillati</taxon>
        <taxon>Actinomycetota</taxon>
        <taxon>Actinomycetes</taxon>
        <taxon>Kitasatosporales</taxon>
        <taxon>Streptomycetaceae</taxon>
        <taxon>Streptomyces</taxon>
    </lineage>
</organism>
<dbReference type="EMBL" id="FPAB01000008">
    <property type="protein sequence ID" value="SFT12215.1"/>
    <property type="molecule type" value="Genomic_DNA"/>
</dbReference>
<reference evidence="2" key="1">
    <citation type="submission" date="2016-10" db="EMBL/GenBank/DDBJ databases">
        <authorList>
            <person name="Varghese N."/>
            <person name="Submissions S."/>
        </authorList>
    </citation>
    <scope>NUCLEOTIDE SEQUENCE [LARGE SCALE GENOMIC DNA]</scope>
    <source>
        <strain evidence="2">CGMCC 4.7047</strain>
    </source>
</reference>
<proteinExistence type="predicted"/>
<protein>
    <submittedName>
        <fullName evidence="1">Uncharacterized protein</fullName>
    </submittedName>
</protein>
<gene>
    <name evidence="1" type="ORF">SAMN05444716_1082</name>
</gene>
<keyword evidence="2" id="KW-1185">Reference proteome</keyword>
<sequence>MLTFLRRVLAEAMRQPWWPPLGCPADNTDLFTVPPGELWVDMDADLTAAYEAIGCRVFTFRGETDQWLSIEDSIHVWRGVAANAGCGARGRAAGRL</sequence>
<dbReference type="RefSeq" id="WP_093843984.1">
    <property type="nucleotide sequence ID" value="NZ_FPAB01000008.1"/>
</dbReference>
<dbReference type="Proteomes" id="UP000198873">
    <property type="component" value="Unassembled WGS sequence"/>
</dbReference>
<evidence type="ECO:0000313" key="1">
    <source>
        <dbReference type="EMBL" id="SFT12215.1"/>
    </source>
</evidence>
<accession>A0A1I6VEX3</accession>
<name>A0A1I6VEX3_9ACTN</name>